<organism evidence="7 8">
    <name type="scientific">Erythrobacter litoralis</name>
    <dbReference type="NCBI Taxonomy" id="39960"/>
    <lineage>
        <taxon>Bacteria</taxon>
        <taxon>Pseudomonadati</taxon>
        <taxon>Pseudomonadota</taxon>
        <taxon>Alphaproteobacteria</taxon>
        <taxon>Sphingomonadales</taxon>
        <taxon>Erythrobacteraceae</taxon>
        <taxon>Erythrobacter/Porphyrobacter group</taxon>
        <taxon>Erythrobacter</taxon>
    </lineage>
</organism>
<gene>
    <name evidence="7" type="ORF">EH32_11305</name>
</gene>
<evidence type="ECO:0000313" key="7">
    <source>
        <dbReference type="EMBL" id="KEO93300.1"/>
    </source>
</evidence>
<evidence type="ECO:0000256" key="2">
    <source>
        <dbReference type="ARBA" id="ARBA00023015"/>
    </source>
</evidence>
<feature type="domain" description="RNA polymerase sigma factor 70 region 4 type 2" evidence="6">
    <location>
        <begin position="143"/>
        <end position="194"/>
    </location>
</feature>
<evidence type="ECO:0000256" key="4">
    <source>
        <dbReference type="ARBA" id="ARBA00023163"/>
    </source>
</evidence>
<dbReference type="InterPro" id="IPR007627">
    <property type="entry name" value="RNA_pol_sigma70_r2"/>
</dbReference>
<dbReference type="InterPro" id="IPR036388">
    <property type="entry name" value="WH-like_DNA-bd_sf"/>
</dbReference>
<comment type="caution">
    <text evidence="7">The sequence shown here is derived from an EMBL/GenBank/DDBJ whole genome shotgun (WGS) entry which is preliminary data.</text>
</comment>
<dbReference type="Gene3D" id="1.10.1740.10">
    <property type="match status" value="1"/>
</dbReference>
<dbReference type="RefSeq" id="WP_034903279.1">
    <property type="nucleotide sequence ID" value="NZ_CP017057.1"/>
</dbReference>
<evidence type="ECO:0000259" key="5">
    <source>
        <dbReference type="Pfam" id="PF04542"/>
    </source>
</evidence>
<dbReference type="InterPro" id="IPR013325">
    <property type="entry name" value="RNA_pol_sigma_r2"/>
</dbReference>
<keyword evidence="3" id="KW-0731">Sigma factor</keyword>
<dbReference type="Pfam" id="PF04542">
    <property type="entry name" value="Sigma70_r2"/>
    <property type="match status" value="1"/>
</dbReference>
<dbReference type="GO" id="GO:0003677">
    <property type="term" value="F:DNA binding"/>
    <property type="evidence" value="ECO:0007669"/>
    <property type="project" value="InterPro"/>
</dbReference>
<dbReference type="Pfam" id="PF08281">
    <property type="entry name" value="Sigma70_r4_2"/>
    <property type="match status" value="1"/>
</dbReference>
<evidence type="ECO:0000259" key="6">
    <source>
        <dbReference type="Pfam" id="PF08281"/>
    </source>
</evidence>
<dbReference type="InterPro" id="IPR014284">
    <property type="entry name" value="RNA_pol_sigma-70_dom"/>
</dbReference>
<dbReference type="AlphaFoldDB" id="A0A074MKH5"/>
<dbReference type="NCBIfam" id="TIGR02937">
    <property type="entry name" value="sigma70-ECF"/>
    <property type="match status" value="1"/>
</dbReference>
<dbReference type="GO" id="GO:0006352">
    <property type="term" value="P:DNA-templated transcription initiation"/>
    <property type="evidence" value="ECO:0007669"/>
    <property type="project" value="InterPro"/>
</dbReference>
<protein>
    <submittedName>
        <fullName evidence="7">RNA polymerase sigma factor</fullName>
    </submittedName>
</protein>
<dbReference type="SUPFAM" id="SSF88659">
    <property type="entry name" value="Sigma3 and sigma4 domains of RNA polymerase sigma factors"/>
    <property type="match status" value="1"/>
</dbReference>
<dbReference type="InterPro" id="IPR013324">
    <property type="entry name" value="RNA_pol_sigma_r3/r4-like"/>
</dbReference>
<evidence type="ECO:0000256" key="3">
    <source>
        <dbReference type="ARBA" id="ARBA00023082"/>
    </source>
</evidence>
<dbReference type="OrthoDB" id="9784272at2"/>
<dbReference type="PANTHER" id="PTHR43133:SF62">
    <property type="entry name" value="RNA POLYMERASE SIGMA FACTOR SIGZ"/>
    <property type="match status" value="1"/>
</dbReference>
<dbReference type="GO" id="GO:0016987">
    <property type="term" value="F:sigma factor activity"/>
    <property type="evidence" value="ECO:0007669"/>
    <property type="project" value="UniProtKB-KW"/>
</dbReference>
<keyword evidence="4" id="KW-0804">Transcription</keyword>
<dbReference type="CDD" id="cd06171">
    <property type="entry name" value="Sigma70_r4"/>
    <property type="match status" value="1"/>
</dbReference>
<dbReference type="PATRIC" id="fig|39960.10.peg.2575"/>
<dbReference type="InterPro" id="IPR039425">
    <property type="entry name" value="RNA_pol_sigma-70-like"/>
</dbReference>
<sequence>MARRVPSQDEADLPPDEAAIARENLRAAMVRLADGDSAALEEIYAATRVKLYGICLRILGDRKEAEDALQDVYVNLWQRADRYDPTRASPISWLATFARNRAVDRLRTGKVRGGAVPVEEAAPLPDETPLADDLLIDAERAARVHSCLETLDENAATQIRAAFFDGFTYAELADRSGVPLGTMKSWIRRGLIRLRECLEKSE</sequence>
<evidence type="ECO:0000313" key="8">
    <source>
        <dbReference type="Proteomes" id="UP000027866"/>
    </source>
</evidence>
<dbReference type="PANTHER" id="PTHR43133">
    <property type="entry name" value="RNA POLYMERASE ECF-TYPE SIGMA FACTO"/>
    <property type="match status" value="1"/>
</dbReference>
<proteinExistence type="inferred from homology"/>
<comment type="similarity">
    <text evidence="1">Belongs to the sigma-70 factor family. ECF subfamily.</text>
</comment>
<name>A0A074MKH5_9SPHN</name>
<dbReference type="KEGG" id="elq:Ga0102493_11320"/>
<dbReference type="Gene3D" id="1.10.10.10">
    <property type="entry name" value="Winged helix-like DNA-binding domain superfamily/Winged helix DNA-binding domain"/>
    <property type="match status" value="1"/>
</dbReference>
<accession>A0A074MKH5</accession>
<dbReference type="EMBL" id="JMIX01000006">
    <property type="protein sequence ID" value="KEO93300.1"/>
    <property type="molecule type" value="Genomic_DNA"/>
</dbReference>
<evidence type="ECO:0000256" key="1">
    <source>
        <dbReference type="ARBA" id="ARBA00010641"/>
    </source>
</evidence>
<feature type="domain" description="RNA polymerase sigma-70 region 2" evidence="5">
    <location>
        <begin position="44"/>
        <end position="108"/>
    </location>
</feature>
<keyword evidence="8" id="KW-1185">Reference proteome</keyword>
<dbReference type="InterPro" id="IPR013249">
    <property type="entry name" value="RNA_pol_sigma70_r4_t2"/>
</dbReference>
<reference evidence="7 8" key="1">
    <citation type="submission" date="2014-04" db="EMBL/GenBank/DDBJ databases">
        <title>A comprehensive comparison of genomes of Erythrobacter spp. Strains.</title>
        <authorList>
            <person name="Zheng Q."/>
        </authorList>
    </citation>
    <scope>NUCLEOTIDE SEQUENCE [LARGE SCALE GENOMIC DNA]</scope>
    <source>
        <strain evidence="7 8">DSM 8509</strain>
    </source>
</reference>
<dbReference type="Proteomes" id="UP000027866">
    <property type="component" value="Unassembled WGS sequence"/>
</dbReference>
<keyword evidence="2" id="KW-0805">Transcription regulation</keyword>
<dbReference type="SUPFAM" id="SSF88946">
    <property type="entry name" value="Sigma2 domain of RNA polymerase sigma factors"/>
    <property type="match status" value="1"/>
</dbReference>